<dbReference type="EMBL" id="FMUI01000002">
    <property type="protein sequence ID" value="SCX38040.1"/>
    <property type="molecule type" value="Genomic_DNA"/>
</dbReference>
<dbReference type="InterPro" id="IPR050965">
    <property type="entry name" value="UPF0336/Enoyl-CoA_hydratase"/>
</dbReference>
<dbReference type="CDD" id="cd03449">
    <property type="entry name" value="R_hydratase"/>
    <property type="match status" value="1"/>
</dbReference>
<dbReference type="RefSeq" id="WP_017456649.1">
    <property type="nucleotide sequence ID" value="NZ_CP016337.1"/>
</dbReference>
<dbReference type="GO" id="GO:0006633">
    <property type="term" value="P:fatty acid biosynthetic process"/>
    <property type="evidence" value="ECO:0007669"/>
    <property type="project" value="TreeGrafter"/>
</dbReference>
<dbReference type="Proteomes" id="UP000183569">
    <property type="component" value="Unassembled WGS sequence"/>
</dbReference>
<dbReference type="GO" id="GO:0019171">
    <property type="term" value="F:(3R)-hydroxyacyl-[acyl-carrier-protein] dehydratase activity"/>
    <property type="evidence" value="ECO:0007669"/>
    <property type="project" value="TreeGrafter"/>
</dbReference>
<feature type="domain" description="MaoC-like" evidence="1">
    <location>
        <begin position="17"/>
        <end position="109"/>
    </location>
</feature>
<gene>
    <name evidence="2" type="ORF">SAMN02927897_00177</name>
</gene>
<organism evidence="2 3">
    <name type="scientific">Kosakonia sacchari</name>
    <dbReference type="NCBI Taxonomy" id="1158459"/>
    <lineage>
        <taxon>Bacteria</taxon>
        <taxon>Pseudomonadati</taxon>
        <taxon>Pseudomonadota</taxon>
        <taxon>Gammaproteobacteria</taxon>
        <taxon>Enterobacterales</taxon>
        <taxon>Enterobacteriaceae</taxon>
        <taxon>Kosakonia</taxon>
    </lineage>
</organism>
<dbReference type="InterPro" id="IPR029069">
    <property type="entry name" value="HotDog_dom_sf"/>
</dbReference>
<accession>A0A1G4X9X2</accession>
<dbReference type="PANTHER" id="PTHR43437">
    <property type="entry name" value="HYDROXYACYL-THIOESTER DEHYDRATASE TYPE 2, MITOCHONDRIAL-RELATED"/>
    <property type="match status" value="1"/>
</dbReference>
<dbReference type="Gene3D" id="3.10.129.10">
    <property type="entry name" value="Hotdog Thioesterase"/>
    <property type="match status" value="1"/>
</dbReference>
<dbReference type="InterPro" id="IPR002539">
    <property type="entry name" value="MaoC-like_dom"/>
</dbReference>
<proteinExistence type="predicted"/>
<dbReference type="Pfam" id="PF01575">
    <property type="entry name" value="MaoC_dehydratas"/>
    <property type="match status" value="1"/>
</dbReference>
<comment type="caution">
    <text evidence="2">The sequence shown here is derived from an EMBL/GenBank/DDBJ whole genome shotgun (WGS) entry which is preliminary data.</text>
</comment>
<evidence type="ECO:0000313" key="3">
    <source>
        <dbReference type="Proteomes" id="UP000183569"/>
    </source>
</evidence>
<evidence type="ECO:0000259" key="1">
    <source>
        <dbReference type="Pfam" id="PF01575"/>
    </source>
</evidence>
<name>A0A1G4X9X2_9ENTR</name>
<dbReference type="AlphaFoldDB" id="A0A1G4X9X2"/>
<evidence type="ECO:0000313" key="2">
    <source>
        <dbReference type="EMBL" id="SCX38040.1"/>
    </source>
</evidence>
<sequence length="146" mass="15617">MVNTIHNLHIGQCAEFKKTLTDNDVADFALASGDTNPVHLDESAGRESIFGQRVVHGILVSGLISAVIANKLPGNGSIYLGQDLKFIKPTFIGDTITATAEVIAINCEKNRVRLKTTCTNQHGDKVIVGEAVVLPPLEKALAEEVN</sequence>
<dbReference type="SUPFAM" id="SSF54637">
    <property type="entry name" value="Thioesterase/thiol ester dehydrase-isomerase"/>
    <property type="match status" value="1"/>
</dbReference>
<dbReference type="PANTHER" id="PTHR43437:SF3">
    <property type="entry name" value="HYDROXYACYL-THIOESTER DEHYDRATASE TYPE 2, MITOCHONDRIAL"/>
    <property type="match status" value="1"/>
</dbReference>
<dbReference type="GeneID" id="23846217"/>
<protein>
    <submittedName>
        <fullName evidence="2">3-hydroxybutyryl-CoA dehydratase</fullName>
    </submittedName>
</protein>
<reference evidence="2 3" key="1">
    <citation type="submission" date="2016-10" db="EMBL/GenBank/DDBJ databases">
        <authorList>
            <person name="Varghese N."/>
            <person name="Submissions S."/>
        </authorList>
    </citation>
    <scope>NUCLEOTIDE SEQUENCE [LARGE SCALE GENOMIC DNA]</scope>
    <source>
        <strain evidence="2 3">CGMCC 1.12102</strain>
    </source>
</reference>